<protein>
    <submittedName>
        <fullName evidence="3">Uncharacterized protein LOC110011579</fullName>
    </submittedName>
</protein>
<proteinExistence type="predicted"/>
<dbReference type="PANTHER" id="PTHR37610:SF40">
    <property type="entry name" value="OS01G0909600 PROTEIN"/>
    <property type="match status" value="1"/>
</dbReference>
<sequence length="202" mass="22765">MVEDPDILRLQPGDNPGISLVTTLFDGTNFLSWSRFVKLGLMAKMKLSFINGEYKKPEKNAREFEQWIRTDSMVTSWILNSMKRELADCFMYSNTSRELWKQLENRYGQSNGPMEYQIKKELGTTVQGTLPLSAYLAKLTKLWDELTCITPTPSCTCGNCTCGATAESAKIKENDQLIQFLMGLNEAYDSVESPNLGDGSKT</sequence>
<dbReference type="OrthoDB" id="911950at2759"/>
<reference evidence="3" key="1">
    <citation type="submission" date="2025-08" db="UniProtKB">
        <authorList>
            <consortium name="RefSeq"/>
        </authorList>
    </citation>
    <scope>IDENTIFICATION</scope>
</reference>
<dbReference type="Pfam" id="PF14244">
    <property type="entry name" value="Retrotran_gag_3"/>
    <property type="match status" value="1"/>
</dbReference>
<gene>
    <name evidence="3" type="primary">LOC110011579</name>
</gene>
<organism evidence="2 3">
    <name type="scientific">Sesamum indicum</name>
    <name type="common">Oriental sesame</name>
    <name type="synonym">Sesamum orientale</name>
    <dbReference type="NCBI Taxonomy" id="4182"/>
    <lineage>
        <taxon>Eukaryota</taxon>
        <taxon>Viridiplantae</taxon>
        <taxon>Streptophyta</taxon>
        <taxon>Embryophyta</taxon>
        <taxon>Tracheophyta</taxon>
        <taxon>Spermatophyta</taxon>
        <taxon>Magnoliopsida</taxon>
        <taxon>eudicotyledons</taxon>
        <taxon>Gunneridae</taxon>
        <taxon>Pentapetalae</taxon>
        <taxon>asterids</taxon>
        <taxon>lamiids</taxon>
        <taxon>Lamiales</taxon>
        <taxon>Pedaliaceae</taxon>
        <taxon>Sesamum</taxon>
    </lineage>
</organism>
<dbReference type="RefSeq" id="XP_020547593.1">
    <property type="nucleotide sequence ID" value="XM_020691934.1"/>
</dbReference>
<dbReference type="AlphaFoldDB" id="A0A8M8ULE4"/>
<evidence type="ECO:0000313" key="3">
    <source>
        <dbReference type="RefSeq" id="XP_020547593.1"/>
    </source>
</evidence>
<dbReference type="Proteomes" id="UP000504604">
    <property type="component" value="Linkage group LG2"/>
</dbReference>
<feature type="domain" description="Retrotransposon Copia-like N-terminal" evidence="1">
    <location>
        <begin position="12"/>
        <end position="58"/>
    </location>
</feature>
<evidence type="ECO:0000313" key="2">
    <source>
        <dbReference type="Proteomes" id="UP000504604"/>
    </source>
</evidence>
<dbReference type="PANTHER" id="PTHR37610">
    <property type="entry name" value="CCHC-TYPE DOMAIN-CONTAINING PROTEIN"/>
    <property type="match status" value="1"/>
</dbReference>
<dbReference type="GeneID" id="110011579"/>
<accession>A0A8M8ULE4</accession>
<keyword evidence="2" id="KW-1185">Reference proteome</keyword>
<name>A0A8M8ULE4_SESIN</name>
<dbReference type="InterPro" id="IPR029472">
    <property type="entry name" value="Copia-like_N"/>
</dbReference>
<dbReference type="KEGG" id="sind:110011579"/>
<evidence type="ECO:0000259" key="1">
    <source>
        <dbReference type="Pfam" id="PF14244"/>
    </source>
</evidence>